<feature type="compositionally biased region" description="Basic and acidic residues" evidence="1">
    <location>
        <begin position="425"/>
        <end position="435"/>
    </location>
</feature>
<keyword evidence="2" id="KW-0812">Transmembrane</keyword>
<keyword evidence="3" id="KW-1185">Reference proteome</keyword>
<dbReference type="Proteomes" id="UP000008143">
    <property type="component" value="Chromosome 8"/>
</dbReference>
<proteinExistence type="predicted"/>
<gene>
    <name evidence="4 5" type="primary">LOC116406883</name>
</gene>
<dbReference type="KEGG" id="xtr:116406883"/>
<feature type="compositionally biased region" description="Polar residues" evidence="1">
    <location>
        <begin position="313"/>
        <end position="330"/>
    </location>
</feature>
<dbReference type="OrthoDB" id="10680430at2759"/>
<organism evidence="3 4">
    <name type="scientific">Xenopus tropicalis</name>
    <name type="common">Western clawed frog</name>
    <name type="synonym">Silurana tropicalis</name>
    <dbReference type="NCBI Taxonomy" id="8364"/>
    <lineage>
        <taxon>Eukaryota</taxon>
        <taxon>Metazoa</taxon>
        <taxon>Chordata</taxon>
        <taxon>Craniata</taxon>
        <taxon>Vertebrata</taxon>
        <taxon>Euteleostomi</taxon>
        <taxon>Amphibia</taxon>
        <taxon>Batrachia</taxon>
        <taxon>Anura</taxon>
        <taxon>Pipoidea</taxon>
        <taxon>Pipidae</taxon>
        <taxon>Xenopodinae</taxon>
        <taxon>Xenopus</taxon>
        <taxon>Silurana</taxon>
    </lineage>
</organism>
<feature type="transmembrane region" description="Helical" evidence="2">
    <location>
        <begin position="45"/>
        <end position="65"/>
    </location>
</feature>
<dbReference type="AlphaFoldDB" id="A0A8J1ITC3"/>
<reference evidence="4" key="1">
    <citation type="submission" date="2025-08" db="UniProtKB">
        <authorList>
            <consortium name="RefSeq"/>
        </authorList>
    </citation>
    <scope>IDENTIFICATION</scope>
    <source>
        <strain evidence="4">Nigerian</strain>
        <tissue evidence="4">Liver and blood</tissue>
    </source>
</reference>
<sequence>MEARLLRLLESAEELTVNFDYIGQKEEERQKNVRDDSDRDSEGTISIPVLCLLIFVSGALSVSVYKNIKLLKRSKEVESESRPKERQSEGTQTQFYRLEAREDEISDISDDSSSLGSYVDKKAKKKRFGYSIRKCFLHCLKRKRKKHLSSQYEEIQNNILTVQNEISVESLHVSEQSTDEHSSAIQEISIETSFETVTYDEPKTVPTRGKKKHVRNLMICCKKCKTLEVEDSEADKGEDKPLKLKTGNYFCHYKQAKKYRKEKYRKCKKWFWQWCHEKASEEEEEEESVYETLEESEARNDEVLDVIAESSDEASTVSSDITDEASTISSDIPDEASTVSSDITDEDSTVSSDITTSYESDAPRSVLRRRKIKRCSLSITLCCKSRQTDETSYETAESDQPSHVLARERIKSCCLSIVLCCKETKTQDSDDKQESAYDALDVTNQR</sequence>
<evidence type="ECO:0000313" key="4">
    <source>
        <dbReference type="RefSeq" id="XP_031747746.1"/>
    </source>
</evidence>
<evidence type="ECO:0000313" key="5">
    <source>
        <dbReference type="Xenbase" id="XB-GENE-29092327"/>
    </source>
</evidence>
<accession>A0A8J1ITC3</accession>
<protein>
    <submittedName>
        <fullName evidence="4">Uncharacterized protein LOC116406883</fullName>
    </submittedName>
</protein>
<evidence type="ECO:0000313" key="3">
    <source>
        <dbReference type="Proteomes" id="UP000008143"/>
    </source>
</evidence>
<dbReference type="RefSeq" id="XP_031747746.1">
    <property type="nucleotide sequence ID" value="XM_031891886.1"/>
</dbReference>
<feature type="region of interest" description="Disordered" evidence="1">
    <location>
        <begin position="425"/>
        <end position="446"/>
    </location>
</feature>
<feature type="compositionally biased region" description="Basic and acidic residues" evidence="1">
    <location>
        <begin position="76"/>
        <end position="88"/>
    </location>
</feature>
<feature type="compositionally biased region" description="Polar residues" evidence="1">
    <location>
        <begin position="349"/>
        <end position="358"/>
    </location>
</feature>
<evidence type="ECO:0000256" key="2">
    <source>
        <dbReference type="SAM" id="Phobius"/>
    </source>
</evidence>
<dbReference type="AGR" id="Xenbase:XB-GENE-29092327"/>
<keyword evidence="2" id="KW-0472">Membrane</keyword>
<dbReference type="GeneID" id="116406883"/>
<name>A0A8J1ITC3_XENTR</name>
<evidence type="ECO:0000256" key="1">
    <source>
        <dbReference type="SAM" id="MobiDB-lite"/>
    </source>
</evidence>
<dbReference type="Xenbase" id="XB-GENE-29092327">
    <property type="gene designation" value="LOC116406883"/>
</dbReference>
<keyword evidence="2" id="KW-1133">Transmembrane helix</keyword>
<feature type="region of interest" description="Disordered" evidence="1">
    <location>
        <begin position="76"/>
        <end position="96"/>
    </location>
</feature>
<feature type="region of interest" description="Disordered" evidence="1">
    <location>
        <begin position="310"/>
        <end position="358"/>
    </location>
</feature>